<dbReference type="Proteomes" id="UP000234781">
    <property type="component" value="Chromosome"/>
</dbReference>
<dbReference type="AlphaFoldDB" id="A0AAF0YRC2"/>
<feature type="compositionally biased region" description="Polar residues" evidence="1">
    <location>
        <begin position="135"/>
        <end position="156"/>
    </location>
</feature>
<feature type="compositionally biased region" description="Polar residues" evidence="1">
    <location>
        <begin position="27"/>
        <end position="40"/>
    </location>
</feature>
<feature type="region of interest" description="Disordered" evidence="1">
    <location>
        <begin position="27"/>
        <end position="187"/>
    </location>
</feature>
<feature type="compositionally biased region" description="Low complexity" evidence="1">
    <location>
        <begin position="46"/>
        <end position="61"/>
    </location>
</feature>
<reference evidence="4" key="1">
    <citation type="submission" date="2017-12" db="EMBL/GenBank/DDBJ databases">
        <title>Phylogenetic diversity of female urinary microbiome.</title>
        <authorList>
            <person name="Thomas-White K."/>
            <person name="Wolfe A.J."/>
        </authorList>
    </citation>
    <scope>NUCLEOTIDE SEQUENCE [LARGE SCALE GENOMIC DNA]</scope>
    <source>
        <strain evidence="4">UMB0023</strain>
    </source>
</reference>
<evidence type="ECO:0000313" key="4">
    <source>
        <dbReference type="Proteomes" id="UP000234781"/>
    </source>
</evidence>
<reference evidence="3 4" key="2">
    <citation type="submission" date="2023-10" db="EMBL/GenBank/DDBJ databases">
        <authorList>
            <person name="Choi B."/>
        </authorList>
    </citation>
    <scope>NUCLEOTIDE SEQUENCE [LARGE SCALE GENOMIC DNA]</scope>
    <source>
        <strain evidence="3 4">UMB0023</strain>
    </source>
</reference>
<gene>
    <name evidence="3" type="ORF">CYJ98_002115</name>
</gene>
<accession>A0AAF0YRC2</accession>
<keyword evidence="4" id="KW-1185">Reference proteome</keyword>
<evidence type="ECO:0008006" key="5">
    <source>
        <dbReference type="Google" id="ProtNLM"/>
    </source>
</evidence>
<name>A0AAF0YRC2_NEIPE</name>
<dbReference type="RefSeq" id="WP_234395579.1">
    <property type="nucleotide sequence ID" value="NZ_CP136962.1"/>
</dbReference>
<evidence type="ECO:0000256" key="2">
    <source>
        <dbReference type="SAM" id="SignalP"/>
    </source>
</evidence>
<dbReference type="EMBL" id="CP136962">
    <property type="protein sequence ID" value="WOS98474.1"/>
    <property type="molecule type" value="Genomic_DNA"/>
</dbReference>
<evidence type="ECO:0000313" key="3">
    <source>
        <dbReference type="EMBL" id="WOS98474.1"/>
    </source>
</evidence>
<keyword evidence="2" id="KW-0732">Signal</keyword>
<organism evidence="3 4">
    <name type="scientific">Neisseria perflava</name>
    <dbReference type="NCBI Taxonomy" id="33053"/>
    <lineage>
        <taxon>Bacteria</taxon>
        <taxon>Pseudomonadati</taxon>
        <taxon>Pseudomonadota</taxon>
        <taxon>Betaproteobacteria</taxon>
        <taxon>Neisseriales</taxon>
        <taxon>Neisseriaceae</taxon>
        <taxon>Neisseria</taxon>
    </lineage>
</organism>
<dbReference type="PROSITE" id="PS51257">
    <property type="entry name" value="PROKAR_LIPOPROTEIN"/>
    <property type="match status" value="1"/>
</dbReference>
<evidence type="ECO:0000256" key="1">
    <source>
        <dbReference type="SAM" id="MobiDB-lite"/>
    </source>
</evidence>
<sequence>MFTQKKSPITHFVLTGICAAVLAACASSNGEPGSPTSPSVAPNDISNNTNKGNSNKENTNKPNTGKDNAGKDNATKPTTGKDNSGKDNATKPTTGKDNAGKDNATKPNTGKDNAGKDNVNKPTTGKDNTGKDNATKPTTGKDNAGQDNANKPNTGKDNAGKDNATKPNTGKDNTGKDNATKPNTGKDNLAQVNEQISKNIQNKLVTLRLSDVVKTEEFSQAEVDTGFIANNFAANPLLEKASENTFVYDSAHIIETSGGIGKYKLLRPQTVILGGVATRYKVNKIDGYIKREYGYEEFDTPLNSKNLIGVDKRNANGILIKQGSSVNILDQAASKFELDSVGGSRYTQWFNNFETNADNKTSLDKGRRVLADVEYKLDDKGNPIWNISTKPSKGYQYAHSLNNYFDNNPDDELYVNQNGEYAYRFTLNKTTTFKVSSEAAKVNPERADALKALGWVADKQYTYPAGSYFLVTQKDGRLKIVADKGQMTEVSLYSIHTGIDNNKALGAFQNKRVIAEMFSALHYGKVNEVRAIYTYDVGQANGFNQQYLSLTAWRYKNGDGTYGVNTPFNIGIFDRVITENGMVANVYDMKTKKGLSAKYTGVAYSSRDGKQDGVMNMTAQFHEPNMAYNTVLSNNVTFNGAITNRRLDDKRNVYFASGNVKTESGMPSATAGQKVSLVGSKQLANDITVWMKGQNPGENKVIYGKGDIRFAGPNAEEVGGVLKITTSHGENNIGFIGKR</sequence>
<proteinExistence type="predicted"/>
<protein>
    <recommendedName>
        <fullName evidence="5">Transferrin-binding protein B C-lobe/N-lobe beta barrel domain-containing protein</fullName>
    </recommendedName>
</protein>
<dbReference type="Gene3D" id="2.40.160.90">
    <property type="match status" value="1"/>
</dbReference>
<feature type="chain" id="PRO_5042210494" description="Transferrin-binding protein B C-lobe/N-lobe beta barrel domain-containing protein" evidence="2">
    <location>
        <begin position="24"/>
        <end position="739"/>
    </location>
</feature>
<feature type="signal peptide" evidence="2">
    <location>
        <begin position="1"/>
        <end position="23"/>
    </location>
</feature>